<accession>A0A9P7YF75</accession>
<dbReference type="GO" id="GO:0006203">
    <property type="term" value="P:dGTP catabolic process"/>
    <property type="evidence" value="ECO:0007669"/>
    <property type="project" value="TreeGrafter"/>
</dbReference>
<dbReference type="OrthoDB" id="447842at2759"/>
<keyword evidence="5" id="KW-1185">Reference proteome</keyword>
<dbReference type="FunFam" id="3.90.79.10:FF:000060">
    <property type="entry name" value="Nudix hydrolase 1"/>
    <property type="match status" value="1"/>
</dbReference>
<evidence type="ECO:0000256" key="2">
    <source>
        <dbReference type="RuleBase" id="RU003476"/>
    </source>
</evidence>
<dbReference type="GO" id="GO:0005829">
    <property type="term" value="C:cytosol"/>
    <property type="evidence" value="ECO:0007669"/>
    <property type="project" value="TreeGrafter"/>
</dbReference>
<dbReference type="PANTHER" id="PTHR16099:SF5">
    <property type="entry name" value="NUCLEOTIDE TRIPHOSPHATE DIPHOSPHATASE NUDT15"/>
    <property type="match status" value="1"/>
</dbReference>
<evidence type="ECO:0000313" key="4">
    <source>
        <dbReference type="EMBL" id="KAG9232372.1"/>
    </source>
</evidence>
<comment type="caution">
    <text evidence="4">The sequence shown here is derived from an EMBL/GenBank/DDBJ whole genome shotgun (WGS) entry which is preliminary data.</text>
</comment>
<dbReference type="PROSITE" id="PS51462">
    <property type="entry name" value="NUDIX"/>
    <property type="match status" value="1"/>
</dbReference>
<dbReference type="GO" id="GO:0035539">
    <property type="term" value="F:8-oxo-7,8-dihydrodeoxyguanosine triphosphate pyrophosphatase activity"/>
    <property type="evidence" value="ECO:0007669"/>
    <property type="project" value="TreeGrafter"/>
</dbReference>
<dbReference type="EMBL" id="MU251552">
    <property type="protein sequence ID" value="KAG9232372.1"/>
    <property type="molecule type" value="Genomic_DNA"/>
</dbReference>
<evidence type="ECO:0000256" key="1">
    <source>
        <dbReference type="ARBA" id="ARBA00022801"/>
    </source>
</evidence>
<dbReference type="Proteomes" id="UP000824998">
    <property type="component" value="Unassembled WGS sequence"/>
</dbReference>
<dbReference type="PROSITE" id="PS00893">
    <property type="entry name" value="NUDIX_BOX"/>
    <property type="match status" value="1"/>
</dbReference>
<dbReference type="InterPro" id="IPR000086">
    <property type="entry name" value="NUDIX_hydrolase_dom"/>
</dbReference>
<name>A0A9P7YF75_9HELO</name>
<comment type="similarity">
    <text evidence="2">Belongs to the Nudix hydrolase family.</text>
</comment>
<dbReference type="Gene3D" id="3.90.79.10">
    <property type="entry name" value="Nucleoside Triphosphate Pyrophosphohydrolase"/>
    <property type="match status" value="1"/>
</dbReference>
<organism evidence="4 5">
    <name type="scientific">Amylocarpus encephaloides</name>
    <dbReference type="NCBI Taxonomy" id="45428"/>
    <lineage>
        <taxon>Eukaryota</taxon>
        <taxon>Fungi</taxon>
        <taxon>Dikarya</taxon>
        <taxon>Ascomycota</taxon>
        <taxon>Pezizomycotina</taxon>
        <taxon>Leotiomycetes</taxon>
        <taxon>Helotiales</taxon>
        <taxon>Helotiales incertae sedis</taxon>
        <taxon>Amylocarpus</taxon>
    </lineage>
</organism>
<dbReference type="InterPro" id="IPR015797">
    <property type="entry name" value="NUDIX_hydrolase-like_dom_sf"/>
</dbReference>
<evidence type="ECO:0000259" key="3">
    <source>
        <dbReference type="PROSITE" id="PS51462"/>
    </source>
</evidence>
<protein>
    <submittedName>
        <fullName evidence="4">NUDIX hydrolase domain-like protein</fullName>
    </submittedName>
</protein>
<dbReference type="CDD" id="cd04678">
    <property type="entry name" value="NUDIX_MTH2_Nudt15"/>
    <property type="match status" value="1"/>
</dbReference>
<dbReference type="InterPro" id="IPR020476">
    <property type="entry name" value="Nudix_hydrolase"/>
</dbReference>
<proteinExistence type="inferred from homology"/>
<gene>
    <name evidence="4" type="ORF">BJ875DRAFT_467037</name>
</gene>
<dbReference type="SUPFAM" id="SSF55811">
    <property type="entry name" value="Nudix"/>
    <property type="match status" value="1"/>
</dbReference>
<dbReference type="PANTHER" id="PTHR16099">
    <property type="entry name" value="8-OXO-DGTP DIPHOSPHATES NUDT15"/>
    <property type="match status" value="1"/>
</dbReference>
<dbReference type="InterPro" id="IPR020084">
    <property type="entry name" value="NUDIX_hydrolase_CS"/>
</dbReference>
<dbReference type="PRINTS" id="PR00502">
    <property type="entry name" value="NUDIXFAMILY"/>
</dbReference>
<evidence type="ECO:0000313" key="5">
    <source>
        <dbReference type="Proteomes" id="UP000824998"/>
    </source>
</evidence>
<feature type="domain" description="Nudix hydrolase" evidence="3">
    <location>
        <begin position="9"/>
        <end position="149"/>
    </location>
</feature>
<sequence length="166" mass="18651">MTTQNLSPQVRVGVGVFILKSPNELTNNPRFLLGKRLGSHGAGTFALPGGHLEFGETPDRCAIREIAEETGLDVTNVRFLTATNDYMKAEGKHYITMFVTCVRENETEPQVLEPNKCEFWEWASWEQLMGWVKMADETGEGKSEVDLFLPLVNLVRQRPGIIPTLE</sequence>
<keyword evidence="1 2" id="KW-0378">Hydrolase</keyword>
<dbReference type="Pfam" id="PF00293">
    <property type="entry name" value="NUDIX"/>
    <property type="match status" value="1"/>
</dbReference>
<dbReference type="AlphaFoldDB" id="A0A9P7YF75"/>
<reference evidence="4" key="1">
    <citation type="journal article" date="2021" name="IMA Fungus">
        <title>Genomic characterization of three marine fungi, including Emericellopsis atlantica sp. nov. with signatures of a generalist lifestyle and marine biomass degradation.</title>
        <authorList>
            <person name="Hagestad O.C."/>
            <person name="Hou L."/>
            <person name="Andersen J.H."/>
            <person name="Hansen E.H."/>
            <person name="Altermark B."/>
            <person name="Li C."/>
            <person name="Kuhnert E."/>
            <person name="Cox R.J."/>
            <person name="Crous P.W."/>
            <person name="Spatafora J.W."/>
            <person name="Lail K."/>
            <person name="Amirebrahimi M."/>
            <person name="Lipzen A."/>
            <person name="Pangilinan J."/>
            <person name="Andreopoulos W."/>
            <person name="Hayes R.D."/>
            <person name="Ng V."/>
            <person name="Grigoriev I.V."/>
            <person name="Jackson S.A."/>
            <person name="Sutton T.D.S."/>
            <person name="Dobson A.D.W."/>
            <person name="Rama T."/>
        </authorList>
    </citation>
    <scope>NUCLEOTIDE SEQUENCE</scope>
    <source>
        <strain evidence="4">TRa018bII</strain>
    </source>
</reference>